<accession>A0A812S070</accession>
<gene>
    <name evidence="2" type="ORF">SNAT2548_LOCUS25189</name>
</gene>
<sequence length="195" mass="21396">MMFVYRIQPQVESPQLRASCLLASLVGPFNMLGGPFPFAHADAIKTQPRDMIPVHMLRREQHKRSLPLSTAPQSAEEIIPHAILHKDLKAVAIQRSLQLPQLLSGGSQELATACSHGFGHVGRSDSGQNAVETALRNDFWGCINHIELLPLHNTSCCSGLLPITFPMPGAFQPSSQANKPMARPSFPPWPVRPSR</sequence>
<dbReference type="EMBL" id="CAJNDS010002382">
    <property type="protein sequence ID" value="CAE7456545.1"/>
    <property type="molecule type" value="Genomic_DNA"/>
</dbReference>
<dbReference type="Proteomes" id="UP000604046">
    <property type="component" value="Unassembled WGS sequence"/>
</dbReference>
<feature type="compositionally biased region" description="Pro residues" evidence="1">
    <location>
        <begin position="185"/>
        <end position="195"/>
    </location>
</feature>
<keyword evidence="3" id="KW-1185">Reference proteome</keyword>
<evidence type="ECO:0000313" key="2">
    <source>
        <dbReference type="EMBL" id="CAE7456545.1"/>
    </source>
</evidence>
<feature type="region of interest" description="Disordered" evidence="1">
    <location>
        <begin position="172"/>
        <end position="195"/>
    </location>
</feature>
<reference evidence="2" key="1">
    <citation type="submission" date="2021-02" db="EMBL/GenBank/DDBJ databases">
        <authorList>
            <person name="Dougan E. K."/>
            <person name="Rhodes N."/>
            <person name="Thang M."/>
            <person name="Chan C."/>
        </authorList>
    </citation>
    <scope>NUCLEOTIDE SEQUENCE</scope>
</reference>
<evidence type="ECO:0000313" key="3">
    <source>
        <dbReference type="Proteomes" id="UP000604046"/>
    </source>
</evidence>
<protein>
    <submittedName>
        <fullName evidence="2">Uncharacterized protein</fullName>
    </submittedName>
</protein>
<comment type="caution">
    <text evidence="2">The sequence shown here is derived from an EMBL/GenBank/DDBJ whole genome shotgun (WGS) entry which is preliminary data.</text>
</comment>
<organism evidence="2 3">
    <name type="scientific">Symbiodinium natans</name>
    <dbReference type="NCBI Taxonomy" id="878477"/>
    <lineage>
        <taxon>Eukaryota</taxon>
        <taxon>Sar</taxon>
        <taxon>Alveolata</taxon>
        <taxon>Dinophyceae</taxon>
        <taxon>Suessiales</taxon>
        <taxon>Symbiodiniaceae</taxon>
        <taxon>Symbiodinium</taxon>
    </lineage>
</organism>
<proteinExistence type="predicted"/>
<dbReference type="AlphaFoldDB" id="A0A812S070"/>
<name>A0A812S070_9DINO</name>
<evidence type="ECO:0000256" key="1">
    <source>
        <dbReference type="SAM" id="MobiDB-lite"/>
    </source>
</evidence>